<protein>
    <submittedName>
        <fullName evidence="1">Uncharacterized protein</fullName>
    </submittedName>
</protein>
<dbReference type="Proteomes" id="UP000247702">
    <property type="component" value="Unassembled WGS sequence"/>
</dbReference>
<name>A0A2Z6R1P1_9GLOM</name>
<organism evidence="1 2">
    <name type="scientific">Rhizophagus clarus</name>
    <dbReference type="NCBI Taxonomy" id="94130"/>
    <lineage>
        <taxon>Eukaryota</taxon>
        <taxon>Fungi</taxon>
        <taxon>Fungi incertae sedis</taxon>
        <taxon>Mucoromycota</taxon>
        <taxon>Glomeromycotina</taxon>
        <taxon>Glomeromycetes</taxon>
        <taxon>Glomerales</taxon>
        <taxon>Glomeraceae</taxon>
        <taxon>Rhizophagus</taxon>
    </lineage>
</organism>
<comment type="caution">
    <text evidence="1">The sequence shown here is derived from an EMBL/GenBank/DDBJ whole genome shotgun (WGS) entry which is preliminary data.</text>
</comment>
<evidence type="ECO:0000313" key="1">
    <source>
        <dbReference type="EMBL" id="GBB94732.1"/>
    </source>
</evidence>
<keyword evidence="2" id="KW-1185">Reference proteome</keyword>
<evidence type="ECO:0000313" key="2">
    <source>
        <dbReference type="Proteomes" id="UP000247702"/>
    </source>
</evidence>
<dbReference type="AlphaFoldDB" id="A0A2Z6R1P1"/>
<reference evidence="1 2" key="1">
    <citation type="submission" date="2017-11" db="EMBL/GenBank/DDBJ databases">
        <title>The genome of Rhizophagus clarus HR1 reveals common genetic basis of auxotrophy among arbuscular mycorrhizal fungi.</title>
        <authorList>
            <person name="Kobayashi Y."/>
        </authorList>
    </citation>
    <scope>NUCLEOTIDE SEQUENCE [LARGE SCALE GENOMIC DNA]</scope>
    <source>
        <strain evidence="1 2">HR1</strain>
    </source>
</reference>
<sequence>MELKRFRFTLELAIPGHGLADGFPLDFYWMGVTDDGETFTIIWSIFSYQYNNQQFAFVSVDGFEITNRTVLGCPMFKLRFAIDNDVSFP</sequence>
<proteinExistence type="predicted"/>
<accession>A0A2Z6R1P1</accession>
<dbReference type="EMBL" id="BEXD01001559">
    <property type="protein sequence ID" value="GBB94732.1"/>
    <property type="molecule type" value="Genomic_DNA"/>
</dbReference>
<gene>
    <name evidence="1" type="ORF">RclHR1_24000001</name>
</gene>